<dbReference type="HAMAP" id="MF_00972">
    <property type="entry name" value="tRNA_aden_deaminase"/>
    <property type="match status" value="1"/>
</dbReference>
<dbReference type="PANTHER" id="PTHR11079:SF179">
    <property type="entry name" value="TRNA(ADENINE(34)) DEAMINASE, CHLOROPLASTIC"/>
    <property type="match status" value="1"/>
</dbReference>
<evidence type="ECO:0000256" key="3">
    <source>
        <dbReference type="ARBA" id="ARBA00022694"/>
    </source>
</evidence>
<feature type="region of interest" description="Disordered" evidence="8">
    <location>
        <begin position="228"/>
        <end position="404"/>
    </location>
</feature>
<feature type="compositionally biased region" description="Low complexity" evidence="8">
    <location>
        <begin position="238"/>
        <end position="248"/>
    </location>
</feature>
<organism evidence="10 11">
    <name type="scientific">Rehmannia glutinosa</name>
    <name type="common">Chinese foxglove</name>
    <dbReference type="NCBI Taxonomy" id="99300"/>
    <lineage>
        <taxon>Eukaryota</taxon>
        <taxon>Viridiplantae</taxon>
        <taxon>Streptophyta</taxon>
        <taxon>Embryophyta</taxon>
        <taxon>Tracheophyta</taxon>
        <taxon>Spermatophyta</taxon>
        <taxon>Magnoliopsida</taxon>
        <taxon>eudicotyledons</taxon>
        <taxon>Gunneridae</taxon>
        <taxon>Pentapetalae</taxon>
        <taxon>asterids</taxon>
        <taxon>lamiids</taxon>
        <taxon>Lamiales</taxon>
        <taxon>Orobanchaceae</taxon>
        <taxon>Rehmannieae</taxon>
        <taxon>Rehmannia</taxon>
    </lineage>
</organism>
<dbReference type="InterPro" id="IPR028883">
    <property type="entry name" value="tRNA_aden_deaminase"/>
</dbReference>
<dbReference type="Gene3D" id="3.40.140.10">
    <property type="entry name" value="Cytidine Deaminase, domain 2"/>
    <property type="match status" value="1"/>
</dbReference>
<dbReference type="InterPro" id="IPR016193">
    <property type="entry name" value="Cytidine_deaminase-like"/>
</dbReference>
<feature type="compositionally biased region" description="Polar residues" evidence="8">
    <location>
        <begin position="737"/>
        <end position="746"/>
    </location>
</feature>
<comment type="caution">
    <text evidence="10">The sequence shown here is derived from an EMBL/GenBank/DDBJ whole genome shotgun (WGS) entry which is preliminary data.</text>
</comment>
<feature type="compositionally biased region" description="Basic and acidic residues" evidence="8">
    <location>
        <begin position="228"/>
        <end position="237"/>
    </location>
</feature>
<evidence type="ECO:0000256" key="2">
    <source>
        <dbReference type="ARBA" id="ARBA00012740"/>
    </source>
</evidence>
<name>A0ABR0U267_REHGL</name>
<feature type="compositionally biased region" description="Basic and acidic residues" evidence="8">
    <location>
        <begin position="277"/>
        <end position="306"/>
    </location>
</feature>
<reference evidence="10 11" key="1">
    <citation type="journal article" date="2021" name="Comput. Struct. Biotechnol. J.">
        <title>De novo genome assembly of the potent medicinal plant Rehmannia glutinosa using nanopore technology.</title>
        <authorList>
            <person name="Ma L."/>
            <person name="Dong C."/>
            <person name="Song C."/>
            <person name="Wang X."/>
            <person name="Zheng X."/>
            <person name="Niu Y."/>
            <person name="Chen S."/>
            <person name="Feng W."/>
        </authorList>
    </citation>
    <scope>NUCLEOTIDE SEQUENCE [LARGE SCALE GENOMIC DNA]</scope>
    <source>
        <strain evidence="10">DH-2019</strain>
    </source>
</reference>
<keyword evidence="4" id="KW-0479">Metal-binding</keyword>
<evidence type="ECO:0000256" key="4">
    <source>
        <dbReference type="ARBA" id="ARBA00022723"/>
    </source>
</evidence>
<dbReference type="SUPFAM" id="SSF53927">
    <property type="entry name" value="Cytidine deaminase-like"/>
    <property type="match status" value="1"/>
</dbReference>
<keyword evidence="11" id="KW-1185">Reference proteome</keyword>
<feature type="compositionally biased region" description="Polar residues" evidence="8">
    <location>
        <begin position="597"/>
        <end position="607"/>
    </location>
</feature>
<evidence type="ECO:0000256" key="5">
    <source>
        <dbReference type="ARBA" id="ARBA00022801"/>
    </source>
</evidence>
<evidence type="ECO:0000256" key="6">
    <source>
        <dbReference type="ARBA" id="ARBA00022833"/>
    </source>
</evidence>
<evidence type="ECO:0000256" key="1">
    <source>
        <dbReference type="ARBA" id="ARBA00001947"/>
    </source>
</evidence>
<proteinExistence type="inferred from homology"/>
<feature type="compositionally biased region" description="Basic and acidic residues" evidence="8">
    <location>
        <begin position="873"/>
        <end position="883"/>
    </location>
</feature>
<feature type="region of interest" description="Disordered" evidence="8">
    <location>
        <begin position="568"/>
        <end position="631"/>
    </location>
</feature>
<feature type="region of interest" description="Disordered" evidence="8">
    <location>
        <begin position="956"/>
        <end position="986"/>
    </location>
</feature>
<dbReference type="EMBL" id="JABTTQ020003493">
    <property type="protein sequence ID" value="KAK6116386.1"/>
    <property type="molecule type" value="Genomic_DNA"/>
</dbReference>
<accession>A0ABR0U267</accession>
<dbReference type="Proteomes" id="UP001318860">
    <property type="component" value="Unassembled WGS sequence"/>
</dbReference>
<comment type="catalytic activity">
    <reaction evidence="7">
        <text>adenosine(34) in tRNA + H2O + H(+) = inosine(34) in tRNA + NH4(+)</text>
        <dbReference type="Rhea" id="RHEA:43168"/>
        <dbReference type="Rhea" id="RHEA-COMP:10373"/>
        <dbReference type="Rhea" id="RHEA-COMP:10374"/>
        <dbReference type="ChEBI" id="CHEBI:15377"/>
        <dbReference type="ChEBI" id="CHEBI:15378"/>
        <dbReference type="ChEBI" id="CHEBI:28938"/>
        <dbReference type="ChEBI" id="CHEBI:74411"/>
        <dbReference type="ChEBI" id="CHEBI:82852"/>
        <dbReference type="EC" id="3.5.4.33"/>
    </reaction>
</comment>
<feature type="compositionally biased region" description="Basic residues" evidence="8">
    <location>
        <begin position="574"/>
        <end position="586"/>
    </location>
</feature>
<feature type="region of interest" description="Disordered" evidence="8">
    <location>
        <begin position="819"/>
        <end position="934"/>
    </location>
</feature>
<feature type="compositionally biased region" description="Polar residues" evidence="8">
    <location>
        <begin position="832"/>
        <end position="845"/>
    </location>
</feature>
<feature type="compositionally biased region" description="Polar residues" evidence="8">
    <location>
        <begin position="670"/>
        <end position="682"/>
    </location>
</feature>
<dbReference type="PROSITE" id="PS51747">
    <property type="entry name" value="CYT_DCMP_DEAMINASES_2"/>
    <property type="match status" value="1"/>
</dbReference>
<keyword evidence="3" id="KW-0819">tRNA processing</keyword>
<keyword evidence="6" id="KW-0862">Zinc</keyword>
<feature type="compositionally biased region" description="Basic and acidic residues" evidence="8">
    <location>
        <begin position="342"/>
        <end position="364"/>
    </location>
</feature>
<evidence type="ECO:0000259" key="9">
    <source>
        <dbReference type="PROSITE" id="PS51747"/>
    </source>
</evidence>
<dbReference type="CDD" id="cd01285">
    <property type="entry name" value="nucleoside_deaminase"/>
    <property type="match status" value="1"/>
</dbReference>
<feature type="compositionally biased region" description="Basic and acidic residues" evidence="8">
    <location>
        <begin position="747"/>
        <end position="759"/>
    </location>
</feature>
<feature type="region of interest" description="Disordered" evidence="8">
    <location>
        <begin position="663"/>
        <end position="682"/>
    </location>
</feature>
<protein>
    <recommendedName>
        <fullName evidence="2">tRNA(adenine(34)) deaminase</fullName>
        <ecNumber evidence="2">3.5.4.33</ecNumber>
    </recommendedName>
</protein>
<dbReference type="Pfam" id="PF00383">
    <property type="entry name" value="dCMP_cyt_deam_1"/>
    <property type="match status" value="1"/>
</dbReference>
<gene>
    <name evidence="10" type="ORF">DH2020_049848</name>
</gene>
<dbReference type="PANTHER" id="PTHR11079">
    <property type="entry name" value="CYTOSINE DEAMINASE FAMILY MEMBER"/>
    <property type="match status" value="1"/>
</dbReference>
<dbReference type="InterPro" id="IPR002125">
    <property type="entry name" value="CMP_dCMP_dom"/>
</dbReference>
<evidence type="ECO:0000313" key="10">
    <source>
        <dbReference type="EMBL" id="KAK6116386.1"/>
    </source>
</evidence>
<keyword evidence="5" id="KW-0378">Hydrolase</keyword>
<feature type="compositionally biased region" description="Basic and acidic residues" evidence="8">
    <location>
        <begin position="323"/>
        <end position="334"/>
    </location>
</feature>
<evidence type="ECO:0000256" key="7">
    <source>
        <dbReference type="ARBA" id="ARBA00048045"/>
    </source>
</evidence>
<evidence type="ECO:0000313" key="11">
    <source>
        <dbReference type="Proteomes" id="UP001318860"/>
    </source>
</evidence>
<feature type="region of interest" description="Disordered" evidence="8">
    <location>
        <begin position="737"/>
        <end position="772"/>
    </location>
</feature>
<evidence type="ECO:0000256" key="8">
    <source>
        <dbReference type="SAM" id="MobiDB-lite"/>
    </source>
</evidence>
<feature type="compositionally biased region" description="Basic and acidic residues" evidence="8">
    <location>
        <begin position="610"/>
        <end position="620"/>
    </location>
</feature>
<comment type="cofactor">
    <cofactor evidence="1">
        <name>Zn(2+)</name>
        <dbReference type="ChEBI" id="CHEBI:29105"/>
    </cofactor>
</comment>
<feature type="region of interest" description="Disordered" evidence="8">
    <location>
        <begin position="1175"/>
        <end position="1195"/>
    </location>
</feature>
<dbReference type="EC" id="3.5.4.33" evidence="2"/>
<sequence>MYNVPLTPNYCYNLYGLRQSSLIQWSPYRRLIRGGVDRCYYARLPVCDVGGICYCDRVCKSVGGRKGGLRRCLVFEERSERYGVAGADEAEFVLSLLAEDIDEECFRVEKETRRVVKKPVVEKRENGEVSNKFGGKKTRIDVGVVESEPRCENTSIGNLRKKDNRRREEIIWREENQIDQREEAEALLRKKAGQKTDEKQERESILRNDNWKVRSRTEEREDLLRREEHRQKVRRDGSSCSSYYSFSSTGDYESENETELREGRSLGDSSSGHTRNSRSEEIVHRDAREEDQRRENYREDHGESLTKKSTAKEFGAASSVVESDFRKKSEKKLADISVEEMESSRESSLKESKFSTVHESDYVKSSDYYGSYDNRKVKASGSTKLDEERKQQIMQTGDDVSRQSETRLKYKQFVDMQDTRSDDVRNSYGSQKVYSGKAEISAKVVGQEKVGEHQAAVGLGTREDGYQRNFRKVAEVSETQEIDIRKMSISQQRNETSVKEEEYSTNILSSINDAVKQQQQYDQVSGLVESRGKSQNLTKKDGKSILKRESDKVIIQEDNLNMAYGSSLESKQTRSQKHGKTIRRVNSRNESDESTRILISQSGNSGAISVDDRNKTKSETLARPPSYLPETGVLSLEPKVEIATTDVGDGSSQYDSTALHGQDIERSPPFQRTSSHGQPSTFISHEDAIGSAARLDESSAHYVGEFVGQVRNEILISEIQREKKTYETNIVHEENQKNLIQYSSGDPHSKEHDLRRDDQPSGSKGPSDEMWNVDATSVQELPKAEIQDNASKPDNAIVKRNARSLWNIFGDIVRLRWSPHSESHSSGRKTGGRSSPNQSTSSETWFSGHEAEENEGATEEKEGTSVTQGLSGRHQEEKTRSQVEESSSSSTLKGHLKHAEINAPSSSIVPERDSAPISTSLPSGREVSEGNFRDTSIPVPALRVRRSPAIQGVLETGETSAPDSGVSMKQPASAVNEGEQKRRKLQRKDQVVKDRFDEWEEAYMLEAEQRKIDEMFMREALLEAKKAADNWEVPVGAVLVHNGKIIARGCNLVEELRDSTAHAEIICIREASSALRTWRLSETTLYVTLEPCAMCAGAILQARIDTVVWGAPNKLLGADGSWIRLFPSSDGGDSLEQTDKPTAPVHPFHPNIIVRRGVLASECADAMQQFFKLRRKKDKKTTDTPPTPPSCLPISHRPSKFLAKMHDAFHLMFCL</sequence>
<feature type="domain" description="CMP/dCMP-type deaminase" evidence="9">
    <location>
        <begin position="1011"/>
        <end position="1133"/>
    </location>
</feature>